<evidence type="ECO:0000313" key="3">
    <source>
        <dbReference type="EMBL" id="MDO6544018.1"/>
    </source>
</evidence>
<dbReference type="EMBL" id="JAUOPU010000018">
    <property type="protein sequence ID" value="MDO6544018.1"/>
    <property type="molecule type" value="Genomic_DNA"/>
</dbReference>
<proteinExistence type="predicted"/>
<dbReference type="Gene3D" id="3.40.50.720">
    <property type="entry name" value="NAD(P)-binding Rossmann-like Domain"/>
    <property type="match status" value="1"/>
</dbReference>
<gene>
    <name evidence="3" type="ORF">Q4568_15850</name>
</gene>
<name>A0AAW7Y9M8_9GAMM</name>
<dbReference type="InterPro" id="IPR027417">
    <property type="entry name" value="P-loop_NTPase"/>
</dbReference>
<dbReference type="SUPFAM" id="SSF52540">
    <property type="entry name" value="P-loop containing nucleoside triphosphate hydrolases"/>
    <property type="match status" value="1"/>
</dbReference>
<dbReference type="Pfam" id="PF07755">
    <property type="entry name" value="DUF1611"/>
    <property type="match status" value="1"/>
</dbReference>
<dbReference type="InterPro" id="IPR035086">
    <property type="entry name" value="DgcN-like_C"/>
</dbReference>
<sequence>MSVPTENFKKIFRLTSLDVTKSHDLSKYPIPWTPLCYSIEPEIPTAIIYCEGNFGKVDGKTANGLVRHSQSYRILSVIDSENAGLDSGVTLDGAMNGIPIVANVEESLSHAKATPDYFIFGIAPSSGLLSNSEKNCILNAMSLKMNIINGLHEFLTDDPIFLEASIKYNVHILDIRKPKKKEELRTFSGKIHDVKCPRIAIMGTDCALGKRTTATILTNALRENGLNVVMIATGQTGIMQGAPYCVALDAVPSQFCAGELEAIIVKAYETEKPDIIIIEGQGALSHPAFSTSAFILRGSCPTGVILQHAPFRQYRIDFPNMSMPTIASEINLIETFSNTSVIGLTLNHEGMSLDNTLSAISAYKAEFGLPVTDPLSQPKEQLLQIVLSAYPLIASNRVKKNELS</sequence>
<dbReference type="PANTHER" id="PTHR40690:SF1">
    <property type="entry name" value="DUF1611 DOMAIN-CONTAINING PROTEIN"/>
    <property type="match status" value="1"/>
</dbReference>
<feature type="domain" description="D-glutamate N-acetyltransferase-like C-terminal" evidence="1">
    <location>
        <begin position="186"/>
        <end position="383"/>
    </location>
</feature>
<reference evidence="3" key="1">
    <citation type="submission" date="2023-07" db="EMBL/GenBank/DDBJ databases">
        <title>Genome content predicts the carbon catabolic preferences of heterotrophic bacteria.</title>
        <authorList>
            <person name="Gralka M."/>
        </authorList>
    </citation>
    <scope>NUCLEOTIDE SEQUENCE</scope>
    <source>
        <strain evidence="3">G2M05</strain>
    </source>
</reference>
<organism evidence="3 4">
    <name type="scientific">Photobacterium sanguinicancri</name>
    <dbReference type="NCBI Taxonomy" id="875932"/>
    <lineage>
        <taxon>Bacteria</taxon>
        <taxon>Pseudomonadati</taxon>
        <taxon>Pseudomonadota</taxon>
        <taxon>Gammaproteobacteria</taxon>
        <taxon>Vibrionales</taxon>
        <taxon>Vibrionaceae</taxon>
        <taxon>Photobacterium</taxon>
    </lineage>
</organism>
<dbReference type="Gene3D" id="3.40.50.300">
    <property type="entry name" value="P-loop containing nucleotide triphosphate hydrolases"/>
    <property type="match status" value="1"/>
</dbReference>
<dbReference type="PANTHER" id="PTHR40690">
    <property type="entry name" value="GLL3100 PROTEIN"/>
    <property type="match status" value="1"/>
</dbReference>
<dbReference type="AlphaFoldDB" id="A0AAW7Y9M8"/>
<dbReference type="Pfam" id="PF17396">
    <property type="entry name" value="DUF1611_N"/>
    <property type="match status" value="1"/>
</dbReference>
<evidence type="ECO:0000259" key="1">
    <source>
        <dbReference type="Pfam" id="PF07755"/>
    </source>
</evidence>
<evidence type="ECO:0000313" key="4">
    <source>
        <dbReference type="Proteomes" id="UP001170624"/>
    </source>
</evidence>
<dbReference type="InterPro" id="IPR035402">
    <property type="entry name" value="DgcN-like_N"/>
</dbReference>
<accession>A0AAW7Y9M8</accession>
<feature type="domain" description="D-glutamate N-acetyltransferase-like N-terminal" evidence="2">
    <location>
        <begin position="81"/>
        <end position="178"/>
    </location>
</feature>
<evidence type="ECO:0000259" key="2">
    <source>
        <dbReference type="Pfam" id="PF17396"/>
    </source>
</evidence>
<dbReference type="Proteomes" id="UP001170624">
    <property type="component" value="Unassembled WGS sequence"/>
</dbReference>
<protein>
    <submittedName>
        <fullName evidence="3">DUF1611 domain-containing protein</fullName>
    </submittedName>
</protein>
<dbReference type="InterPro" id="IPR011669">
    <property type="entry name" value="DgcN-like"/>
</dbReference>
<dbReference type="RefSeq" id="WP_303500483.1">
    <property type="nucleotide sequence ID" value="NZ_JAUOPU010000018.1"/>
</dbReference>
<comment type="caution">
    <text evidence="3">The sequence shown here is derived from an EMBL/GenBank/DDBJ whole genome shotgun (WGS) entry which is preliminary data.</text>
</comment>